<reference evidence="4" key="2">
    <citation type="submission" date="2015-01" db="EMBL/GenBank/DDBJ databases">
        <title>Evolutionary Origins and Diversification of the Mycorrhizal Mutualists.</title>
        <authorList>
            <consortium name="DOE Joint Genome Institute"/>
            <consortium name="Mycorrhizal Genomics Consortium"/>
            <person name="Kohler A."/>
            <person name="Kuo A."/>
            <person name="Nagy L.G."/>
            <person name="Floudas D."/>
            <person name="Copeland A."/>
            <person name="Barry K.W."/>
            <person name="Cichocki N."/>
            <person name="Veneault-Fourrey C."/>
            <person name="LaButti K."/>
            <person name="Lindquist E.A."/>
            <person name="Lipzen A."/>
            <person name="Lundell T."/>
            <person name="Morin E."/>
            <person name="Murat C."/>
            <person name="Riley R."/>
            <person name="Ohm R."/>
            <person name="Sun H."/>
            <person name="Tunlid A."/>
            <person name="Henrissat B."/>
            <person name="Grigoriev I.V."/>
            <person name="Hibbett D.S."/>
            <person name="Martin F."/>
        </authorList>
    </citation>
    <scope>NUCLEOTIDE SEQUENCE [LARGE SCALE GENOMIC DNA]</scope>
    <source>
        <strain evidence="4">LaAM-08-1</strain>
    </source>
</reference>
<dbReference type="EMBL" id="KN838541">
    <property type="protein sequence ID" value="KIK08693.1"/>
    <property type="molecule type" value="Genomic_DNA"/>
</dbReference>
<dbReference type="STRING" id="1095629.A0A0C9YKT9"/>
<feature type="region of interest" description="Disordered" evidence="1">
    <location>
        <begin position="1016"/>
        <end position="1062"/>
    </location>
</feature>
<feature type="domain" description="Sfi1 spindle body" evidence="2">
    <location>
        <begin position="409"/>
        <end position="701"/>
    </location>
</feature>
<dbReference type="AlphaFoldDB" id="A0A0C9YKT9"/>
<dbReference type="Proteomes" id="UP000054477">
    <property type="component" value="Unassembled WGS sequence"/>
</dbReference>
<reference evidence="3 4" key="1">
    <citation type="submission" date="2014-04" db="EMBL/GenBank/DDBJ databases">
        <authorList>
            <consortium name="DOE Joint Genome Institute"/>
            <person name="Kuo A."/>
            <person name="Kohler A."/>
            <person name="Nagy L.G."/>
            <person name="Floudas D."/>
            <person name="Copeland A."/>
            <person name="Barry K.W."/>
            <person name="Cichocki N."/>
            <person name="Veneault-Fourrey C."/>
            <person name="LaButti K."/>
            <person name="Lindquist E.A."/>
            <person name="Lipzen A."/>
            <person name="Lundell T."/>
            <person name="Morin E."/>
            <person name="Murat C."/>
            <person name="Sun H."/>
            <person name="Tunlid A."/>
            <person name="Henrissat B."/>
            <person name="Grigoriev I.V."/>
            <person name="Hibbett D.S."/>
            <person name="Martin F."/>
            <person name="Nordberg H.P."/>
            <person name="Cantor M.N."/>
            <person name="Hua S.X."/>
        </authorList>
    </citation>
    <scope>NUCLEOTIDE SEQUENCE [LARGE SCALE GENOMIC DNA]</scope>
    <source>
        <strain evidence="3 4">LaAM-08-1</strain>
    </source>
</reference>
<proteinExistence type="predicted"/>
<evidence type="ECO:0000313" key="3">
    <source>
        <dbReference type="EMBL" id="KIK08693.1"/>
    </source>
</evidence>
<evidence type="ECO:0000256" key="1">
    <source>
        <dbReference type="SAM" id="MobiDB-lite"/>
    </source>
</evidence>
<feature type="compositionally biased region" description="Polar residues" evidence="1">
    <location>
        <begin position="7"/>
        <end position="20"/>
    </location>
</feature>
<dbReference type="InterPro" id="IPR013665">
    <property type="entry name" value="Sfi1_dom"/>
</dbReference>
<dbReference type="OrthoDB" id="1933281at2759"/>
<dbReference type="Pfam" id="PF08457">
    <property type="entry name" value="Sfi1"/>
    <property type="match status" value="1"/>
</dbReference>
<evidence type="ECO:0000313" key="4">
    <source>
        <dbReference type="Proteomes" id="UP000054477"/>
    </source>
</evidence>
<gene>
    <name evidence="3" type="ORF">K443DRAFT_84339</name>
</gene>
<feature type="region of interest" description="Disordered" evidence="1">
    <location>
        <begin position="1"/>
        <end position="20"/>
    </location>
</feature>
<organism evidence="3 4">
    <name type="scientific">Laccaria amethystina LaAM-08-1</name>
    <dbReference type="NCBI Taxonomy" id="1095629"/>
    <lineage>
        <taxon>Eukaryota</taxon>
        <taxon>Fungi</taxon>
        <taxon>Dikarya</taxon>
        <taxon>Basidiomycota</taxon>
        <taxon>Agaricomycotina</taxon>
        <taxon>Agaricomycetes</taxon>
        <taxon>Agaricomycetidae</taxon>
        <taxon>Agaricales</taxon>
        <taxon>Agaricineae</taxon>
        <taxon>Hydnangiaceae</taxon>
        <taxon>Laccaria</taxon>
    </lineage>
</organism>
<keyword evidence="4" id="KW-1185">Reference proteome</keyword>
<evidence type="ECO:0000259" key="2">
    <source>
        <dbReference type="Pfam" id="PF08457"/>
    </source>
</evidence>
<dbReference type="HOGENOM" id="CLU_012263_0_0_1"/>
<name>A0A0C9YKT9_9AGAR</name>
<sequence>MAVFQPTRASSPSKSLSKIKTAESSLPTSVMVPELKDLSAEDVELLDAVIQRAGPCATTFLTVFKAYSEILNERGLDPHEVVCYGKLLKLGTLKGKNWGDKWMMVKDQYDTVSSVPKTATNLTGLKHDRFSTPTTIVSFKPSFDLHVPSNDSETLNSHENDSVQLNSDVALIDESNHPHARRAFRSIAQSRRSLNYSEATLNDNTANVPRHTFTPRLPVVPFDCNASVSGVSDVSEPVSSVIPSQIQHIPFRKPPSLKKLDAVRTRLNMPSQITADVARKAIAQARKLKGSVVNEDDAWRKIKFQRDEQDADTFRQDRLMERCWEIWKQGFQWIITTNIQISEARDNLLLRLSLQRWQNIATSHRDLHTRIARLANDRHTRTAFYKWQKKLKERRQDKWRHEMRMKMKLIKEKGDVKLKKDAWAKWRQLHRSHLASQQYSDHLLFRCYAQWKQRLSNLDALEATADVVSRAAVLNDAKKYFVAWRKLANLQIIERHVVEQVNMRITCEIVDSWRKRMQDYRRAKQYHTIWIMKRALLSWRSSFTRIGILERRATKHIARSNDILLRAILRVWGARERGNLLRRVKLTRLLKVAWGAWKTQLNQRKENQDRAVAFSLRPNSQLALTAIQRWMRVYETHKNAQSFAVQYHTAQVRYKITLYWRVLLRKKLKTAKTARLAARYFAVRQAWKVWRDRLEELRRQQQLKRILITKKKAIFDAWLNRYRREASQKRSYAEMQERISKRIIHNALTYWTNRVIEVKFRELEVAQKYDIVVQTAAFHKWKKLRVRHVEEVSLMESYLFVKREDITRRMFHRWFAAARSTRHRRLTLQRKEDQMKLAIITFVWDKWRDQFISEKLRPMEYDVILQNQKNLMFSSFGIWLSKTKSLPAIRFHANHTKSKFFKVWQHSMPRALQAKAARERDRENTLRHFLSKWIQTYRSKIALKAVARARYLRLPTARPTLEPSGSAPSTNHKLFPRRFLSEADDDEEKDISTSYLAPSGSLGLLRLPRSTGFSSLLPSHLGTREPSPTPSKASLARPQSRADSPPRSKASSVVSTEPGSRKLWLELQEVQRKSRSPFREAKKPP</sequence>
<protein>
    <recommendedName>
        <fullName evidence="2">Sfi1 spindle body domain-containing protein</fullName>
    </recommendedName>
</protein>
<feature type="compositionally biased region" description="Polar residues" evidence="1">
    <location>
        <begin position="1049"/>
        <end position="1058"/>
    </location>
</feature>
<accession>A0A0C9YKT9</accession>